<sequence length="169" mass="18637">MAASVAWIDTPDPSSNCTVSADLPSHLPDQYLAKVADCTAMVAWYRDHPGYAVTHQWIDDTADEFVDIHILDSCFFSVKHRATTTQNTAIGNVDVQRYMKLLLNEALADGYTNGHGNMTCVDADDAAQKVDLGYRVWKRTPSSPIQTHSPRDSSAGSRRAAPPSWLTLR</sequence>
<evidence type="ECO:0000256" key="1">
    <source>
        <dbReference type="SAM" id="MobiDB-lite"/>
    </source>
</evidence>
<proteinExistence type="predicted"/>
<accession>A0AAI8YF88</accession>
<feature type="domain" description="Ecp2 effector protein-like" evidence="2">
    <location>
        <begin position="33"/>
        <end position="120"/>
    </location>
</feature>
<evidence type="ECO:0000259" key="2">
    <source>
        <dbReference type="Pfam" id="PF14856"/>
    </source>
</evidence>
<protein>
    <submittedName>
        <fullName evidence="3">Uu.00g100610.m01.CDS01</fullName>
    </submittedName>
</protein>
<dbReference type="InterPro" id="IPR029226">
    <property type="entry name" value="Ecp2-like"/>
</dbReference>
<dbReference type="Pfam" id="PF14856">
    <property type="entry name" value="Hce2"/>
    <property type="match status" value="1"/>
</dbReference>
<gene>
    <name evidence="3" type="ORF">KHLLAP_LOCUS3135</name>
</gene>
<organism evidence="3 4">
    <name type="scientific">Anthostomella pinea</name>
    <dbReference type="NCBI Taxonomy" id="933095"/>
    <lineage>
        <taxon>Eukaryota</taxon>
        <taxon>Fungi</taxon>
        <taxon>Dikarya</taxon>
        <taxon>Ascomycota</taxon>
        <taxon>Pezizomycotina</taxon>
        <taxon>Sordariomycetes</taxon>
        <taxon>Xylariomycetidae</taxon>
        <taxon>Xylariales</taxon>
        <taxon>Xylariaceae</taxon>
        <taxon>Anthostomella</taxon>
    </lineage>
</organism>
<dbReference type="Proteomes" id="UP001295740">
    <property type="component" value="Unassembled WGS sequence"/>
</dbReference>
<evidence type="ECO:0000313" key="4">
    <source>
        <dbReference type="Proteomes" id="UP001295740"/>
    </source>
</evidence>
<evidence type="ECO:0000313" key="3">
    <source>
        <dbReference type="EMBL" id="CAJ2502667.1"/>
    </source>
</evidence>
<keyword evidence="4" id="KW-1185">Reference proteome</keyword>
<reference evidence="3" key="1">
    <citation type="submission" date="2023-10" db="EMBL/GenBank/DDBJ databases">
        <authorList>
            <person name="Hackl T."/>
        </authorList>
    </citation>
    <scope>NUCLEOTIDE SEQUENCE</scope>
</reference>
<comment type="caution">
    <text evidence="3">The sequence shown here is derived from an EMBL/GenBank/DDBJ whole genome shotgun (WGS) entry which is preliminary data.</text>
</comment>
<name>A0AAI8YF88_9PEZI</name>
<feature type="compositionally biased region" description="Low complexity" evidence="1">
    <location>
        <begin position="152"/>
        <end position="169"/>
    </location>
</feature>
<feature type="region of interest" description="Disordered" evidence="1">
    <location>
        <begin position="141"/>
        <end position="169"/>
    </location>
</feature>
<dbReference type="EMBL" id="CAUWAG010000004">
    <property type="protein sequence ID" value="CAJ2502667.1"/>
    <property type="molecule type" value="Genomic_DNA"/>
</dbReference>
<dbReference type="AlphaFoldDB" id="A0AAI8YF88"/>